<dbReference type="PANTHER" id="PTHR43201:SF5">
    <property type="entry name" value="MEDIUM-CHAIN ACYL-COA LIGASE ACSF2, MITOCHONDRIAL"/>
    <property type="match status" value="1"/>
</dbReference>
<proteinExistence type="inferred from homology"/>
<dbReference type="InterPro" id="IPR042099">
    <property type="entry name" value="ANL_N_sf"/>
</dbReference>
<dbReference type="EMBL" id="JNSL01000081">
    <property type="protein sequence ID" value="KGA16566.1"/>
    <property type="molecule type" value="Genomic_DNA"/>
</dbReference>
<dbReference type="GO" id="GO:0006631">
    <property type="term" value="P:fatty acid metabolic process"/>
    <property type="evidence" value="ECO:0007669"/>
    <property type="project" value="TreeGrafter"/>
</dbReference>
<dbReference type="SUPFAM" id="SSF56801">
    <property type="entry name" value="Acetyl-CoA synthetase-like"/>
    <property type="match status" value="1"/>
</dbReference>
<dbReference type="Pfam" id="PF00501">
    <property type="entry name" value="AMP-binding"/>
    <property type="match status" value="1"/>
</dbReference>
<evidence type="ECO:0000259" key="3">
    <source>
        <dbReference type="Pfam" id="PF00501"/>
    </source>
</evidence>
<evidence type="ECO:0000313" key="5">
    <source>
        <dbReference type="EMBL" id="KGA16566.1"/>
    </source>
</evidence>
<comment type="caution">
    <text evidence="5">The sequence shown here is derived from an EMBL/GenBank/DDBJ whole genome shotgun (WGS) entry which is preliminary data.</text>
</comment>
<dbReference type="InterPro" id="IPR025110">
    <property type="entry name" value="AMP-bd_C"/>
</dbReference>
<dbReference type="GO" id="GO:0031956">
    <property type="term" value="F:medium-chain fatty acid-CoA ligase activity"/>
    <property type="evidence" value="ECO:0007669"/>
    <property type="project" value="TreeGrafter"/>
</dbReference>
<dbReference type="AlphaFoldDB" id="A0A094QPM6"/>
<dbReference type="Gene3D" id="3.30.300.30">
    <property type="match status" value="1"/>
</dbReference>
<dbReference type="Pfam" id="PF13193">
    <property type="entry name" value="AMP-binding_C"/>
    <property type="match status" value="1"/>
</dbReference>
<comment type="similarity">
    <text evidence="1">Belongs to the ATP-dependent AMP-binding enzyme family.</text>
</comment>
<protein>
    <submittedName>
        <fullName evidence="5">Putative fatty-acid--CoA ligase</fullName>
    </submittedName>
</protein>
<organism evidence="5">
    <name type="scientific">freshwater metagenome</name>
    <dbReference type="NCBI Taxonomy" id="449393"/>
    <lineage>
        <taxon>unclassified sequences</taxon>
        <taxon>metagenomes</taxon>
        <taxon>ecological metagenomes</taxon>
    </lineage>
</organism>
<feature type="domain" description="AMP-dependent synthetase/ligase" evidence="3">
    <location>
        <begin position="7"/>
        <end position="360"/>
    </location>
</feature>
<gene>
    <name evidence="5" type="ORF">GM51_12260</name>
</gene>
<sequence>MFPGHIAQSTPDKLAVVMAQSGFTYTYKQLDDAANRFSQALAKHGLKPGDHVALCLENHDRYFEVVWGCHYAGLVYTACSSRLTSDELAYILNDCGAKAFITSKYKSDQAQEISGQIQHVDLRLMLDGVIDGYDSFEDLVSQQPNEPLPDRKEGADMLYSSGTTGRPKGVKLHLADNPLGTPPALVGLGQFLLGMTSEMVYLSPAPLYHAAPLRWNLVVQRLGGTSVIMEHFDAEQFLQCIEKYSVTHSQTVPTMFIRLLKLDPTIRSKYDVSSLSCVFHAAAPCPIETKRQMIEWFGPVIHEYYAGSEGNGFVYCDTAQWLAHPGTVGVALSGILHILDEDGNELPANETGAVYFESPARFEYHNDPEKTKASQDPLGRGWTTLGDIGFLDDDKFLYLTDRKAFMIISGGVNIYPQEAENVLIHHPEVVDVAVFGVPNADFGEEVKAVVQPKTMPADEKERSLLAKELIEYCKKSLADFKCPRTVDFREELPRHPTGKLYKRLLKDEYWEQSGRKI</sequence>
<dbReference type="Gene3D" id="3.40.50.12780">
    <property type="entry name" value="N-terminal domain of ligase-like"/>
    <property type="match status" value="1"/>
</dbReference>
<dbReference type="InterPro" id="IPR045851">
    <property type="entry name" value="AMP-bd_C_sf"/>
</dbReference>
<evidence type="ECO:0000256" key="1">
    <source>
        <dbReference type="ARBA" id="ARBA00006432"/>
    </source>
</evidence>
<evidence type="ECO:0000256" key="2">
    <source>
        <dbReference type="ARBA" id="ARBA00022598"/>
    </source>
</evidence>
<reference evidence="5" key="1">
    <citation type="submission" date="2014-06" db="EMBL/GenBank/DDBJ databases">
        <title>Key roles for freshwater Actinobacteria revealed by deep metagenomic sequencing.</title>
        <authorList>
            <person name="Ghai R."/>
            <person name="Mizuno C.M."/>
            <person name="Picazo A."/>
            <person name="Camacho A."/>
            <person name="Rodriguez-Valera F."/>
        </authorList>
    </citation>
    <scope>NUCLEOTIDE SEQUENCE</scope>
</reference>
<dbReference type="PROSITE" id="PS00455">
    <property type="entry name" value="AMP_BINDING"/>
    <property type="match status" value="1"/>
</dbReference>
<feature type="domain" description="AMP-binding enzyme C-terminal" evidence="4">
    <location>
        <begin position="418"/>
        <end position="499"/>
    </location>
</feature>
<dbReference type="InterPro" id="IPR020845">
    <property type="entry name" value="AMP-binding_CS"/>
</dbReference>
<evidence type="ECO:0000259" key="4">
    <source>
        <dbReference type="Pfam" id="PF13193"/>
    </source>
</evidence>
<accession>A0A094QPM6</accession>
<name>A0A094QPM6_9ZZZZ</name>
<dbReference type="InterPro" id="IPR000873">
    <property type="entry name" value="AMP-dep_synth/lig_dom"/>
</dbReference>
<dbReference type="PANTHER" id="PTHR43201">
    <property type="entry name" value="ACYL-COA SYNTHETASE"/>
    <property type="match status" value="1"/>
</dbReference>
<keyword evidence="2 5" id="KW-0436">Ligase</keyword>